<name>A0A2G1QGA7_9HYPH</name>
<evidence type="ECO:0000313" key="1">
    <source>
        <dbReference type="EMBL" id="PHP64545.1"/>
    </source>
</evidence>
<dbReference type="EMBL" id="PDVP01000049">
    <property type="protein sequence ID" value="PHP64545.1"/>
    <property type="molecule type" value="Genomic_DNA"/>
</dbReference>
<evidence type="ECO:0008006" key="3">
    <source>
        <dbReference type="Google" id="ProtNLM"/>
    </source>
</evidence>
<dbReference type="Proteomes" id="UP000221168">
    <property type="component" value="Unassembled WGS sequence"/>
</dbReference>
<reference evidence="1 2" key="1">
    <citation type="submission" date="2017-10" db="EMBL/GenBank/DDBJ databases">
        <title>Sedimentibacterium mangrovi gen. nov., sp. nov., a novel member of family Phyllobacteriacea isolated from mangrove sediment.</title>
        <authorList>
            <person name="Liao H."/>
            <person name="Tian Y."/>
        </authorList>
    </citation>
    <scope>NUCLEOTIDE SEQUENCE [LARGE SCALE GENOMIC DNA]</scope>
    <source>
        <strain evidence="1 2">X9-2-2</strain>
    </source>
</reference>
<protein>
    <recommendedName>
        <fullName evidence="3">VWA domain-containing protein</fullName>
    </recommendedName>
</protein>
<proteinExistence type="predicted"/>
<sequence length="70" mass="7684">AQTLTACTNAKNDGVEIFTIRLEEPNMATGTLLQSCASGTDHFFDSPNHDQLESIFKEIKDKLVTVRLAS</sequence>
<comment type="caution">
    <text evidence="1">The sequence shown here is derived from an EMBL/GenBank/DDBJ whole genome shotgun (WGS) entry which is preliminary data.</text>
</comment>
<accession>A0A2G1QGA7</accession>
<organism evidence="1 2">
    <name type="scientific">Zhengella mangrovi</name>
    <dbReference type="NCBI Taxonomy" id="1982044"/>
    <lineage>
        <taxon>Bacteria</taxon>
        <taxon>Pseudomonadati</taxon>
        <taxon>Pseudomonadota</taxon>
        <taxon>Alphaproteobacteria</taxon>
        <taxon>Hyphomicrobiales</taxon>
        <taxon>Notoacmeibacteraceae</taxon>
        <taxon>Zhengella</taxon>
    </lineage>
</organism>
<dbReference type="SUPFAM" id="SSF53300">
    <property type="entry name" value="vWA-like"/>
    <property type="match status" value="1"/>
</dbReference>
<gene>
    <name evidence="1" type="ORF">CSC94_23855</name>
</gene>
<dbReference type="AlphaFoldDB" id="A0A2G1QGA7"/>
<evidence type="ECO:0000313" key="2">
    <source>
        <dbReference type="Proteomes" id="UP000221168"/>
    </source>
</evidence>
<dbReference type="InterPro" id="IPR036465">
    <property type="entry name" value="vWFA_dom_sf"/>
</dbReference>
<keyword evidence="2" id="KW-1185">Reference proteome</keyword>
<feature type="non-terminal residue" evidence="1">
    <location>
        <position position="1"/>
    </location>
</feature>
<dbReference type="Gene3D" id="3.40.50.410">
    <property type="entry name" value="von Willebrand factor, type A domain"/>
    <property type="match status" value="1"/>
</dbReference>